<dbReference type="InterPro" id="IPR002153">
    <property type="entry name" value="TRPC_channel"/>
</dbReference>
<sequence length="989" mass="113613">MAQLYYKKVNYSPYRDRIPLQIVRAEAELSAEEKAYLSAVEKGDYASVKHALQEAEIYYNININCMDPLGRSALLIAIENENLEIMELLLSHSVYVGDALLYAIRKEVVGAVELLLNYRKPSGEKQVPTLMMDTQFSEFTPDITPIMLAAHTNNYEIIKLLVQRRVTIPRPHQIRCNCVECVSSSEVDSLRHSRSRLNIYKALASPSLIALSSEDPILTAFRLGWELKELSKVENEFKAEYEELSQQCKRFAKDLLDQARSSRELEIILNHRDDQSEELDPQKCHDLAKLKVAIKYHQKEFVAQPNCQQLLATLWYDGFPGWRRKHWAVKLLTCVTIGLLFPVLSVAYLIAPKSRLGLFIKKPFIKFICHTGSYLTFLFMLLLASQHIVRTDLHMQGPPPTIVEWMILPWVLGFIWGEIKEMWDGGFNEYIHDWWNLMDFAMNSLYLATISLKIVAYVKYNGSRPREEWEMWHPTLIAEALFAISNILSSLRLISLFTANSHLGPLQISLGRMLLDILKFLFIYCLVLLAFANGLNQLYFYYETSASEEPNNCKGIRCEKQNNAFSTLFETLQSLFWSVFGLLNLYVTNVKARHEFTEFVGATMFGTYNVISLVVLLNMLIAMMNNSYQLIADHADIEWKFARTKLWMSYFDEGATLPPPFNIVPSPKSVWYLCKWIHNQLCPGNDSDNEQKRHENLKTFTERHADNLIQNQHYQEVIRNLVKRYVAAMIRTSKTNEGLTEENFKELKQDISSFRYEVLDLLGNRKPQRRSYSTSSTEVSQKDEANEDGAGDKSKAKSVSFNVANKKKDFNVSALIKTVSGINMVEEKPKSNGISKRSFVRNGNRVQRLSSSKKESFKRLGLLFSKMNGHVPEPNSEPMYTISDGIIQPHYMWKDIKYSQIDKEREENCSKSEINLNEVDYSGNTRLTGQSKECPVVCTSSLHCASSICSSNSKLIDSSEDVFDSWGEACDLFINQWKDGQEDHVTTRL</sequence>
<evidence type="ECO:0000259" key="19">
    <source>
        <dbReference type="SMART" id="SM01420"/>
    </source>
</evidence>
<dbReference type="SMART" id="SM01420">
    <property type="entry name" value="TRP_2"/>
    <property type="match status" value="1"/>
</dbReference>
<evidence type="ECO:0000313" key="20">
    <source>
        <dbReference type="EMBL" id="NXW30242.1"/>
    </source>
</evidence>
<dbReference type="AlphaFoldDB" id="A0A7L4AXQ5"/>
<keyword evidence="8" id="KW-0106">Calcium</keyword>
<organism evidence="20 21">
    <name type="scientific">Phaetusa simplex</name>
    <name type="common">large-billed tern</name>
    <dbReference type="NCBI Taxonomy" id="297813"/>
    <lineage>
        <taxon>Eukaryota</taxon>
        <taxon>Metazoa</taxon>
        <taxon>Chordata</taxon>
        <taxon>Craniata</taxon>
        <taxon>Vertebrata</taxon>
        <taxon>Euteleostomi</taxon>
        <taxon>Archelosauria</taxon>
        <taxon>Archosauria</taxon>
        <taxon>Dinosauria</taxon>
        <taxon>Saurischia</taxon>
        <taxon>Theropoda</taxon>
        <taxon>Coelurosauria</taxon>
        <taxon>Aves</taxon>
        <taxon>Neognathae</taxon>
        <taxon>Neoaves</taxon>
        <taxon>Charadriiformes</taxon>
        <taxon>Laridae</taxon>
        <taxon>Phaetusa</taxon>
    </lineage>
</organism>
<dbReference type="GO" id="GO:0034703">
    <property type="term" value="C:cation channel complex"/>
    <property type="evidence" value="ECO:0007669"/>
    <property type="project" value="TreeGrafter"/>
</dbReference>
<protein>
    <submittedName>
        <fullName evidence="20">TRPC5 protein</fullName>
    </submittedName>
</protein>
<dbReference type="Pfam" id="PF12796">
    <property type="entry name" value="Ank_2"/>
    <property type="match status" value="1"/>
</dbReference>
<gene>
    <name evidence="20" type="primary">Trpc5</name>
    <name evidence="20" type="ORF">PHASIM_R01764</name>
</gene>
<dbReference type="PANTHER" id="PTHR10117:SF76">
    <property type="entry name" value="SHORT TRANSIENT RECEPTOR POTENTIAL CHANNEL 5"/>
    <property type="match status" value="1"/>
</dbReference>
<evidence type="ECO:0000256" key="11">
    <source>
        <dbReference type="ARBA" id="ARBA00023065"/>
    </source>
</evidence>
<evidence type="ECO:0000256" key="16">
    <source>
        <dbReference type="SAM" id="Coils"/>
    </source>
</evidence>
<evidence type="ECO:0000256" key="9">
    <source>
        <dbReference type="ARBA" id="ARBA00022989"/>
    </source>
</evidence>
<dbReference type="SMART" id="SM00248">
    <property type="entry name" value="ANK"/>
    <property type="match status" value="2"/>
</dbReference>
<keyword evidence="13" id="KW-1015">Disulfide bond</keyword>
<keyword evidence="3" id="KW-1003">Cell membrane</keyword>
<dbReference type="GO" id="GO:0051480">
    <property type="term" value="P:regulation of cytosolic calcium ion concentration"/>
    <property type="evidence" value="ECO:0007669"/>
    <property type="project" value="TreeGrafter"/>
</dbReference>
<dbReference type="FunFam" id="1.25.40.20:FF:000023">
    <property type="entry name" value="short transient receptor potential channel 4 isoform X1"/>
    <property type="match status" value="1"/>
</dbReference>
<keyword evidence="6 18" id="KW-0812">Transmembrane</keyword>
<keyword evidence="11" id="KW-0406">Ion transport</keyword>
<evidence type="ECO:0000256" key="12">
    <source>
        <dbReference type="ARBA" id="ARBA00023136"/>
    </source>
</evidence>
<feature type="domain" description="Transient receptor ion channel" evidence="19">
    <location>
        <begin position="176"/>
        <end position="238"/>
    </location>
</feature>
<feature type="non-terminal residue" evidence="20">
    <location>
        <position position="989"/>
    </location>
</feature>
<name>A0A7L4AXQ5_9CHAR</name>
<evidence type="ECO:0000256" key="4">
    <source>
        <dbReference type="ARBA" id="ARBA00022568"/>
    </source>
</evidence>
<dbReference type="GO" id="GO:0005886">
    <property type="term" value="C:plasma membrane"/>
    <property type="evidence" value="ECO:0007669"/>
    <property type="project" value="UniProtKB-SubCell"/>
</dbReference>
<dbReference type="PRINTS" id="PR01646">
    <property type="entry name" value="TRPCHANNEL5"/>
</dbReference>
<feature type="region of interest" description="Disordered" evidence="17">
    <location>
        <begin position="767"/>
        <end position="796"/>
    </location>
</feature>
<feature type="transmembrane region" description="Helical" evidence="18">
    <location>
        <begin position="440"/>
        <end position="460"/>
    </location>
</feature>
<keyword evidence="9 18" id="KW-1133">Transmembrane helix</keyword>
<dbReference type="InterPro" id="IPR036770">
    <property type="entry name" value="Ankyrin_rpt-contain_sf"/>
</dbReference>
<feature type="transmembrane region" description="Helical" evidence="18">
    <location>
        <begin position="599"/>
        <end position="621"/>
    </location>
</feature>
<keyword evidence="5" id="KW-0107">Calcium channel</keyword>
<dbReference type="PRINTS" id="PR01097">
    <property type="entry name" value="TRNSRECEPTRP"/>
</dbReference>
<feature type="compositionally biased region" description="Polar residues" evidence="17">
    <location>
        <begin position="770"/>
        <end position="779"/>
    </location>
</feature>
<feature type="non-terminal residue" evidence="20">
    <location>
        <position position="1"/>
    </location>
</feature>
<dbReference type="InterPro" id="IPR005461">
    <property type="entry name" value="TRPC5_channel"/>
</dbReference>
<dbReference type="Pfam" id="PF00023">
    <property type="entry name" value="Ank"/>
    <property type="match status" value="1"/>
</dbReference>
<evidence type="ECO:0000256" key="18">
    <source>
        <dbReference type="SAM" id="Phobius"/>
    </source>
</evidence>
<dbReference type="PANTHER" id="PTHR10117">
    <property type="entry name" value="TRANSIENT RECEPTOR POTENTIAL CHANNEL"/>
    <property type="match status" value="1"/>
</dbReference>
<proteinExistence type="predicted"/>
<dbReference type="Proteomes" id="UP000556165">
    <property type="component" value="Unassembled WGS sequence"/>
</dbReference>
<evidence type="ECO:0000256" key="10">
    <source>
        <dbReference type="ARBA" id="ARBA00023043"/>
    </source>
</evidence>
<keyword evidence="2" id="KW-0813">Transport</keyword>
<feature type="transmembrane region" description="Helical" evidence="18">
    <location>
        <begin position="363"/>
        <end position="382"/>
    </location>
</feature>
<evidence type="ECO:0000256" key="13">
    <source>
        <dbReference type="ARBA" id="ARBA00023157"/>
    </source>
</evidence>
<feature type="transmembrane region" description="Helical" evidence="18">
    <location>
        <begin position="327"/>
        <end position="351"/>
    </location>
</feature>
<keyword evidence="14" id="KW-0407">Ion channel</keyword>
<dbReference type="InterPro" id="IPR002110">
    <property type="entry name" value="Ankyrin_rpt"/>
</dbReference>
<feature type="compositionally biased region" description="Basic and acidic residues" evidence="17">
    <location>
        <begin position="780"/>
        <end position="795"/>
    </location>
</feature>
<keyword evidence="7" id="KW-0677">Repeat</keyword>
<accession>A0A7L4AXQ5</accession>
<dbReference type="GO" id="GO:0070679">
    <property type="term" value="F:inositol 1,4,5 trisphosphate binding"/>
    <property type="evidence" value="ECO:0007669"/>
    <property type="project" value="TreeGrafter"/>
</dbReference>
<keyword evidence="21" id="KW-1185">Reference proteome</keyword>
<dbReference type="Pfam" id="PF08344">
    <property type="entry name" value="TRP_2"/>
    <property type="match status" value="1"/>
</dbReference>
<feature type="transmembrane region" description="Helical" evidence="18">
    <location>
        <begin position="402"/>
        <end position="419"/>
    </location>
</feature>
<comment type="catalytic activity">
    <reaction evidence="15">
        <text>Ca(2+)(in) = Ca(2+)(out)</text>
        <dbReference type="Rhea" id="RHEA:29671"/>
        <dbReference type="ChEBI" id="CHEBI:29108"/>
    </reaction>
</comment>
<dbReference type="NCBIfam" id="TIGR00870">
    <property type="entry name" value="trp"/>
    <property type="match status" value="1"/>
</dbReference>
<reference evidence="20 21" key="1">
    <citation type="submission" date="2019-09" db="EMBL/GenBank/DDBJ databases">
        <title>Bird 10,000 Genomes (B10K) Project - Family phase.</title>
        <authorList>
            <person name="Zhang G."/>
        </authorList>
    </citation>
    <scope>NUCLEOTIDE SEQUENCE [LARGE SCALE GENOMIC DNA]</scope>
    <source>
        <strain evidence="20">B10K-DU-009-16</strain>
        <tissue evidence="20">Muscle</tissue>
    </source>
</reference>
<comment type="subcellular location">
    <subcellularLocation>
        <location evidence="1">Cell membrane</location>
        <topology evidence="1">Multi-pass membrane protein</topology>
    </subcellularLocation>
</comment>
<dbReference type="InterPro" id="IPR005821">
    <property type="entry name" value="Ion_trans_dom"/>
</dbReference>
<evidence type="ECO:0000256" key="8">
    <source>
        <dbReference type="ARBA" id="ARBA00022837"/>
    </source>
</evidence>
<feature type="transmembrane region" description="Helical" evidence="18">
    <location>
        <begin position="520"/>
        <end position="542"/>
    </location>
</feature>
<evidence type="ECO:0000256" key="1">
    <source>
        <dbReference type="ARBA" id="ARBA00004651"/>
    </source>
</evidence>
<keyword evidence="4" id="KW-0109">Calcium transport</keyword>
<evidence type="ECO:0000256" key="15">
    <source>
        <dbReference type="ARBA" id="ARBA00036634"/>
    </source>
</evidence>
<dbReference type="SUPFAM" id="SSF48403">
    <property type="entry name" value="Ankyrin repeat"/>
    <property type="match status" value="1"/>
</dbReference>
<evidence type="ECO:0000256" key="17">
    <source>
        <dbReference type="SAM" id="MobiDB-lite"/>
    </source>
</evidence>
<evidence type="ECO:0000313" key="21">
    <source>
        <dbReference type="Proteomes" id="UP000556165"/>
    </source>
</evidence>
<feature type="transmembrane region" description="Helical" evidence="18">
    <location>
        <begin position="571"/>
        <end position="587"/>
    </location>
</feature>
<evidence type="ECO:0000256" key="3">
    <source>
        <dbReference type="ARBA" id="ARBA00022475"/>
    </source>
</evidence>
<evidence type="ECO:0000256" key="6">
    <source>
        <dbReference type="ARBA" id="ARBA00022692"/>
    </source>
</evidence>
<keyword evidence="10" id="KW-0040">ANK repeat</keyword>
<evidence type="ECO:0000256" key="14">
    <source>
        <dbReference type="ARBA" id="ARBA00023303"/>
    </source>
</evidence>
<evidence type="ECO:0000256" key="2">
    <source>
        <dbReference type="ARBA" id="ARBA00022448"/>
    </source>
</evidence>
<keyword evidence="12 18" id="KW-0472">Membrane</keyword>
<dbReference type="FunFam" id="1.10.287.70:FF:000266">
    <property type="entry name" value="Transient receptor potential cation channel subfamily c member 1"/>
    <property type="match status" value="1"/>
</dbReference>
<dbReference type="Gene3D" id="1.25.40.20">
    <property type="entry name" value="Ankyrin repeat-containing domain"/>
    <property type="match status" value="1"/>
</dbReference>
<dbReference type="GO" id="GO:0015279">
    <property type="term" value="F:store-operated calcium channel activity"/>
    <property type="evidence" value="ECO:0007669"/>
    <property type="project" value="TreeGrafter"/>
</dbReference>
<dbReference type="Pfam" id="PF00520">
    <property type="entry name" value="Ion_trans"/>
    <property type="match status" value="1"/>
</dbReference>
<keyword evidence="16" id="KW-0175">Coiled coil</keyword>
<comment type="caution">
    <text evidence="20">The sequence shown here is derived from an EMBL/GenBank/DDBJ whole genome shotgun (WGS) entry which is preliminary data.</text>
</comment>
<dbReference type="InterPro" id="IPR013555">
    <property type="entry name" value="TRP_dom"/>
</dbReference>
<feature type="coiled-coil region" evidence="16">
    <location>
        <begin position="227"/>
        <end position="254"/>
    </location>
</feature>
<evidence type="ECO:0000256" key="5">
    <source>
        <dbReference type="ARBA" id="ARBA00022673"/>
    </source>
</evidence>
<dbReference type="EMBL" id="VZZW01000302">
    <property type="protein sequence ID" value="NXW30242.1"/>
    <property type="molecule type" value="Genomic_DNA"/>
</dbReference>
<evidence type="ECO:0000256" key="7">
    <source>
        <dbReference type="ARBA" id="ARBA00022737"/>
    </source>
</evidence>